<protein>
    <submittedName>
        <fullName evidence="9">Cytochrome P450</fullName>
    </submittedName>
</protein>
<dbReference type="Pfam" id="PF00067">
    <property type="entry name" value="p450"/>
    <property type="match status" value="1"/>
</dbReference>
<dbReference type="PANTHER" id="PTHR47582:SF1">
    <property type="entry name" value="P450, PUTATIVE (EUROFUNG)-RELATED"/>
    <property type="match status" value="1"/>
</dbReference>
<dbReference type="OrthoDB" id="1470350at2759"/>
<evidence type="ECO:0000313" key="9">
    <source>
        <dbReference type="EMBL" id="ORX99023.1"/>
    </source>
</evidence>
<comment type="cofactor">
    <cofactor evidence="1 5">
        <name>heme</name>
        <dbReference type="ChEBI" id="CHEBI:30413"/>
    </cofactor>
</comment>
<dbReference type="InterPro" id="IPR036396">
    <property type="entry name" value="Cyt_P450_sf"/>
</dbReference>
<reference evidence="9 10" key="1">
    <citation type="submission" date="2016-07" db="EMBL/GenBank/DDBJ databases">
        <title>Pervasive Adenine N6-methylation of Active Genes in Fungi.</title>
        <authorList>
            <consortium name="DOE Joint Genome Institute"/>
            <person name="Mondo S.J."/>
            <person name="Dannebaum R.O."/>
            <person name="Kuo R.C."/>
            <person name="Labutti K."/>
            <person name="Haridas S."/>
            <person name="Kuo A."/>
            <person name="Salamov A."/>
            <person name="Ahrendt S.R."/>
            <person name="Lipzen A."/>
            <person name="Sullivan W."/>
            <person name="Andreopoulos W.B."/>
            <person name="Clum A."/>
            <person name="Lindquist E."/>
            <person name="Daum C."/>
            <person name="Ramamoorthy G.K."/>
            <person name="Gryganskyi A."/>
            <person name="Culley D."/>
            <person name="Magnuson J.K."/>
            <person name="James T.Y."/>
            <person name="O'Malley M.A."/>
            <person name="Stajich J.E."/>
            <person name="Spatafora J.W."/>
            <person name="Visel A."/>
            <person name="Grigoriev I.V."/>
        </authorList>
    </citation>
    <scope>NUCLEOTIDE SEQUENCE [LARGE SCALE GENOMIC DNA]</scope>
    <source>
        <strain evidence="9 10">CBS 115471</strain>
    </source>
</reference>
<accession>A0A1Y1YMF3</accession>
<organism evidence="9 10">
    <name type="scientific">Clohesyomyces aquaticus</name>
    <dbReference type="NCBI Taxonomy" id="1231657"/>
    <lineage>
        <taxon>Eukaryota</taxon>
        <taxon>Fungi</taxon>
        <taxon>Dikarya</taxon>
        <taxon>Ascomycota</taxon>
        <taxon>Pezizomycotina</taxon>
        <taxon>Dothideomycetes</taxon>
        <taxon>Pleosporomycetidae</taxon>
        <taxon>Pleosporales</taxon>
        <taxon>Lindgomycetaceae</taxon>
        <taxon>Clohesyomyces</taxon>
    </lineage>
</organism>
<keyword evidence="8" id="KW-0472">Membrane</keyword>
<dbReference type="PROSITE" id="PS00086">
    <property type="entry name" value="CYTOCHROME_P450"/>
    <property type="match status" value="1"/>
</dbReference>
<keyword evidence="8" id="KW-1133">Transmembrane helix</keyword>
<sequence length="562" mass="62014">MDFLRPSQWQLPTEGGIVTGGLTIALFFIIIVSIVLRVCLCATHHVQEPPMVGYTIPFISPILGLAKKKVRYLIEIRDRHHLPVSTLRLPFAKIYIVASPPLITMIERQVKNFRFLDMSVEAMIRINGVSARAQKTMRANLDPGDQMGMAATLFKIIHGGLSQGSVADALTRDTTKNLNAFFNQAAMSQETIVGLYGWVESFLVTALTDAMYGPRNPFRKPGIIQAYRAFETEFGSLIFGFLPTLTAVKAVVAREKVAKAFETYYSGGGHNDAAQLVRSLFDVSRIYDLSIPDIAHMEITTAMVALLSNTIPGAFWTIFHIYSDPAILEACRKEVLACVTERASTTRPMGYSLDLINHPANRARIGGKTVRCLDAAKLNTNCPTLQAVFQEVLRVHSGTISARTVAKDTLLGDDYLLKKGNLVMIPTPVLHTDPSLWGADANVFNHRRFMFPTGARRQKLPALRAFGGGATLCPGRHFASAVIIALAAMCVLRFDIKTEGQGWQEPDTKKAHLGSGLLRPDEDVNVVVSRKDEEGIDWDVQFGEGSQRNDPVAEGERSTWRE</sequence>
<evidence type="ECO:0000256" key="7">
    <source>
        <dbReference type="SAM" id="MobiDB-lite"/>
    </source>
</evidence>
<dbReference type="InterPro" id="IPR002403">
    <property type="entry name" value="Cyt_P450_E_grp-IV"/>
</dbReference>
<keyword evidence="6" id="KW-0503">Monooxygenase</keyword>
<dbReference type="AlphaFoldDB" id="A0A1Y1YMF3"/>
<feature type="transmembrane region" description="Helical" evidence="8">
    <location>
        <begin position="20"/>
        <end position="40"/>
    </location>
</feature>
<dbReference type="PRINTS" id="PR00465">
    <property type="entry name" value="EP450IV"/>
</dbReference>
<comment type="caution">
    <text evidence="9">The sequence shown here is derived from an EMBL/GenBank/DDBJ whole genome shotgun (WGS) entry which is preliminary data.</text>
</comment>
<dbReference type="GO" id="GO:0016705">
    <property type="term" value="F:oxidoreductase activity, acting on paired donors, with incorporation or reduction of molecular oxygen"/>
    <property type="evidence" value="ECO:0007669"/>
    <property type="project" value="InterPro"/>
</dbReference>
<dbReference type="EMBL" id="MCFA01000205">
    <property type="protein sequence ID" value="ORX99023.1"/>
    <property type="molecule type" value="Genomic_DNA"/>
</dbReference>
<evidence type="ECO:0000256" key="3">
    <source>
        <dbReference type="ARBA" id="ARBA00022723"/>
    </source>
</evidence>
<keyword evidence="4 5" id="KW-0408">Iron</keyword>
<keyword evidence="3 5" id="KW-0479">Metal-binding</keyword>
<keyword evidence="5 6" id="KW-0349">Heme</keyword>
<proteinExistence type="inferred from homology"/>
<evidence type="ECO:0000256" key="1">
    <source>
        <dbReference type="ARBA" id="ARBA00001971"/>
    </source>
</evidence>
<gene>
    <name evidence="9" type="ORF">BCR34DRAFT_606736</name>
</gene>
<keyword evidence="8" id="KW-0812">Transmembrane</keyword>
<dbReference type="PANTHER" id="PTHR47582">
    <property type="entry name" value="P450, PUTATIVE (EUROFUNG)-RELATED"/>
    <property type="match status" value="1"/>
</dbReference>
<evidence type="ECO:0000256" key="2">
    <source>
        <dbReference type="ARBA" id="ARBA00010617"/>
    </source>
</evidence>
<dbReference type="InterPro" id="IPR001128">
    <property type="entry name" value="Cyt_P450"/>
</dbReference>
<evidence type="ECO:0000256" key="6">
    <source>
        <dbReference type="RuleBase" id="RU000461"/>
    </source>
</evidence>
<evidence type="ECO:0000313" key="10">
    <source>
        <dbReference type="Proteomes" id="UP000193144"/>
    </source>
</evidence>
<keyword evidence="10" id="KW-1185">Reference proteome</keyword>
<dbReference type="InterPro" id="IPR053007">
    <property type="entry name" value="CYP450_monoxygenase_sec-met"/>
</dbReference>
<dbReference type="GO" id="GO:0004497">
    <property type="term" value="F:monooxygenase activity"/>
    <property type="evidence" value="ECO:0007669"/>
    <property type="project" value="UniProtKB-KW"/>
</dbReference>
<dbReference type="Proteomes" id="UP000193144">
    <property type="component" value="Unassembled WGS sequence"/>
</dbReference>
<dbReference type="CDD" id="cd11040">
    <property type="entry name" value="CYP7_CYP8-like"/>
    <property type="match status" value="1"/>
</dbReference>
<dbReference type="SUPFAM" id="SSF48264">
    <property type="entry name" value="Cytochrome P450"/>
    <property type="match status" value="1"/>
</dbReference>
<name>A0A1Y1YMF3_9PLEO</name>
<evidence type="ECO:0000256" key="8">
    <source>
        <dbReference type="SAM" id="Phobius"/>
    </source>
</evidence>
<comment type="similarity">
    <text evidence="2 6">Belongs to the cytochrome P450 family.</text>
</comment>
<evidence type="ECO:0000256" key="4">
    <source>
        <dbReference type="ARBA" id="ARBA00023004"/>
    </source>
</evidence>
<dbReference type="InterPro" id="IPR017972">
    <property type="entry name" value="Cyt_P450_CS"/>
</dbReference>
<feature type="binding site" description="axial binding residue" evidence="5">
    <location>
        <position position="473"/>
    </location>
    <ligand>
        <name>heme</name>
        <dbReference type="ChEBI" id="CHEBI:30413"/>
    </ligand>
    <ligandPart>
        <name>Fe</name>
        <dbReference type="ChEBI" id="CHEBI:18248"/>
    </ligandPart>
</feature>
<dbReference type="GO" id="GO:0005506">
    <property type="term" value="F:iron ion binding"/>
    <property type="evidence" value="ECO:0007669"/>
    <property type="project" value="InterPro"/>
</dbReference>
<dbReference type="Gene3D" id="1.10.630.10">
    <property type="entry name" value="Cytochrome P450"/>
    <property type="match status" value="1"/>
</dbReference>
<evidence type="ECO:0000256" key="5">
    <source>
        <dbReference type="PIRSR" id="PIRSR602403-1"/>
    </source>
</evidence>
<keyword evidence="6" id="KW-0560">Oxidoreductase</keyword>
<dbReference type="GO" id="GO:0020037">
    <property type="term" value="F:heme binding"/>
    <property type="evidence" value="ECO:0007669"/>
    <property type="project" value="InterPro"/>
</dbReference>
<dbReference type="STRING" id="1231657.A0A1Y1YMF3"/>
<feature type="region of interest" description="Disordered" evidence="7">
    <location>
        <begin position="538"/>
        <end position="562"/>
    </location>
</feature>